<dbReference type="Proteomes" id="UP000635885">
    <property type="component" value="Unassembled WGS sequence"/>
</dbReference>
<dbReference type="PANTHER" id="PTHR17985:SF8">
    <property type="entry name" value="TRANSPORT AND GOLGI ORGANIZATION PROTEIN 2 HOMOLOG"/>
    <property type="match status" value="1"/>
</dbReference>
<gene>
    <name evidence="1" type="ORF">GCM10010993_21630</name>
</gene>
<keyword evidence="2" id="KW-1185">Reference proteome</keyword>
<accession>A0ABQ1MLX9</accession>
<dbReference type="PANTHER" id="PTHR17985">
    <property type="entry name" value="SER/THR-RICH PROTEIN T10 IN DGCR REGION"/>
    <property type="match status" value="1"/>
</dbReference>
<protein>
    <recommendedName>
        <fullName evidence="3">NRDE family protein</fullName>
    </recommendedName>
</protein>
<proteinExistence type="predicted"/>
<organism evidence="1 2">
    <name type="scientific">Belliella aquatica</name>
    <dbReference type="NCBI Taxonomy" id="1323734"/>
    <lineage>
        <taxon>Bacteria</taxon>
        <taxon>Pseudomonadati</taxon>
        <taxon>Bacteroidota</taxon>
        <taxon>Cytophagia</taxon>
        <taxon>Cytophagales</taxon>
        <taxon>Cyclobacteriaceae</taxon>
        <taxon>Belliella</taxon>
    </lineage>
</organism>
<evidence type="ECO:0000313" key="1">
    <source>
        <dbReference type="EMBL" id="GGC42746.1"/>
    </source>
</evidence>
<dbReference type="RefSeq" id="WP_188442701.1">
    <property type="nucleotide sequence ID" value="NZ_BMFD01000006.1"/>
</dbReference>
<evidence type="ECO:0000313" key="2">
    <source>
        <dbReference type="Proteomes" id="UP000635885"/>
    </source>
</evidence>
<comment type="caution">
    <text evidence="1">The sequence shown here is derived from an EMBL/GenBank/DDBJ whole genome shotgun (WGS) entry which is preliminary data.</text>
</comment>
<dbReference type="InterPro" id="IPR008551">
    <property type="entry name" value="TANGO2"/>
</dbReference>
<evidence type="ECO:0008006" key="3">
    <source>
        <dbReference type="Google" id="ProtNLM"/>
    </source>
</evidence>
<reference evidence="2" key="1">
    <citation type="journal article" date="2019" name="Int. J. Syst. Evol. Microbiol.">
        <title>The Global Catalogue of Microorganisms (GCM) 10K type strain sequencing project: providing services to taxonomists for standard genome sequencing and annotation.</title>
        <authorList>
            <consortium name="The Broad Institute Genomics Platform"/>
            <consortium name="The Broad Institute Genome Sequencing Center for Infectious Disease"/>
            <person name="Wu L."/>
            <person name="Ma J."/>
        </authorList>
    </citation>
    <scope>NUCLEOTIDE SEQUENCE [LARGE SCALE GENOMIC DNA]</scope>
    <source>
        <strain evidence="2">CGMCC 1.12479</strain>
    </source>
</reference>
<name>A0ABQ1MLX9_9BACT</name>
<dbReference type="Pfam" id="PF05742">
    <property type="entry name" value="TANGO2"/>
    <property type="match status" value="1"/>
</dbReference>
<dbReference type="EMBL" id="BMFD01000006">
    <property type="protein sequence ID" value="GGC42746.1"/>
    <property type="molecule type" value="Genomic_DNA"/>
</dbReference>
<sequence>MCLIAFNWKNHPEYKLILVGNRDEFFERPSASLSKWEQGFFAGKDLKAGGTWMGMHPNGRFATLTNYRDLKNPKKDPKTRGNLVKDFLESEISPLEYLKRIEAEKDSYEGFNLFVGDQDHLFYLSNYKDGIEEIQPGLYGISNALLDTPWTKLEIAKNRLVQNIEEGQLDYGSMFEVVHSKKMDPDELLPDTGATYHQEKHLSAQFIRIDDYYGTVNSTVLLWKHSGEVVMLERTFDQLKGETSDSKVEFEVFKP</sequence>